<evidence type="ECO:0000256" key="3">
    <source>
        <dbReference type="ARBA" id="ARBA00022538"/>
    </source>
</evidence>
<gene>
    <name evidence="15" type="ORF">YYC_00649</name>
</gene>
<sequence length="1469" mass="172982">MKTEFLSINDIFFLVKIGFKYVLALFNGFYLIRMVSHPNEYNIITNKMIFIGIGILLKIILIIIYWIYFMDIYILKKNCNKKIFGNIYCNSNKIIDNNISTTIIESDDFEYKKLIKKFFFKKMYYSLKKSHKIVELYMLKIYNSDFNCYFCNIRDILYAIIWYISLYYWRRDEYNILWSFNKIPIYIYNILLILLSSSYIDLVMIIISYNKSKYHMMKSKLLIDVFFSSPSAFFFSRHFFVLENGIDIYFLMGFLRIIKVFLNVSYAKTEQSYILTNTEIKVIRIILGVLLLCNAFASTLYTIQGIHPYNIDNHDLYYILNNYLDYFYFSIISISTVGYGDIIPTNKLSRVVCIFFIFWTFIWVPIQFNDLIISIFCKKETHGKLSMNNQKLILLIGDIQPEQLNTFFFESVAYGNKLKFHILTTYPINLYEEQIKIADNYCISIYIKNFDLNEKHNTNLLYSVNAQNAYYMFLFSNKFNNGHYNIDTKSFTRLLILAKFLHGEKKNAVIELRNKCVSNIVKSIGCEHFPIVNLKYSLIVKNLVCPGFITFLSNLFTAYDYNENPYYFNNSKYLHSFNFIAEFNKGSIAKIFSFAVHDNMIGLNFDKLFYKLYESLGILLIGIESSHMNNNHFVYSNKKRFNFFFENMDRSMIKGNRIRERTRRTGQIGGHKKLKFKLVYLCFLKRYLNSLSRNNCNNAKMVTILNGKKNNSKMNKPNKKIYLKEIPNLLEMLNNHVQHTKKSNLSTPMCNNGIKESYKEKNKKSYHYIIDTNNINVAYKNNIPEKGKKDRGGIYIDNKNTNDICIRTNESYKNNKLRNRRPKNGKPYLGILKNCNDELIHTKKMNNYYESYSNNSNINEICIPNKRNGKPKCYLNLLGKNYLMKENDKCIVLANSKKVINYLSKAKNLFWLFEINSTKIDKVTYDLKSIIKTKQCFNKIPTSNLVKNIPIMPNMKNKSIINKHDSKIMPMDYYDLFNAYKSFRVFPQKNYGITKNMLRVSYKENFNNGINNNRSISDRISDDRSNSSSLSKISMDKNTLSLTKISNENTHIYPNSNNNYTVNYEHSDQSFFKGCVNWGGCNNGNTSIRENAQNEVDVMNSVIKMEADKYTFEVNLNDTILVENDYNVLQKNNINNFASIKKSNSNSNNNNKCEQIKQLNNNLTFIKNEKKTKSNKKNTNDILERGKNGVAYSYLDAYQKYFVHSPKNKKLLLLINYTSNIIQLVKLINKTCKYNIIILTSEISSINIHHIYNVVFIKCKTMDDYSLLNAGLLQAEYILILPTEVNDINEINEIDMNNIILTRKITYLLKKKKKNYFINNIITELINPTNIIFLEENNMIKMTEKKSSYSDFFPYINSTQFYSSNIISETMLYNFMAHHKSFTKFPVSNNTLKCLIKDINIIYVCELRKYSDFSFKKIKTFRDLFLFLSKKCIIAIALYRKGDKHVPFYIYTKPCENCLIRFDDIVYVL</sequence>
<evidence type="ECO:0000256" key="10">
    <source>
        <dbReference type="ARBA" id="ARBA00023303"/>
    </source>
</evidence>
<feature type="transmembrane region" description="Helical" evidence="12">
    <location>
        <begin position="221"/>
        <end position="240"/>
    </location>
</feature>
<feature type="domain" description="Potassium channel" evidence="14">
    <location>
        <begin position="290"/>
        <end position="373"/>
    </location>
</feature>
<evidence type="ECO:0000256" key="5">
    <source>
        <dbReference type="ARBA" id="ARBA00022826"/>
    </source>
</evidence>
<protein>
    <recommendedName>
        <fullName evidence="17">Potassium channel domain-containing protein</fullName>
    </recommendedName>
</protein>
<feature type="transmembrane region" description="Helical" evidence="12">
    <location>
        <begin position="285"/>
        <end position="306"/>
    </location>
</feature>
<feature type="domain" description="Calcium-activated potassium channel BK alpha subunit" evidence="13">
    <location>
        <begin position="532"/>
        <end position="623"/>
    </location>
</feature>
<keyword evidence="5" id="KW-0631">Potassium channel</keyword>
<organism evidence="15 16">
    <name type="scientific">Plasmodium yoelii 17X</name>
    <dbReference type="NCBI Taxonomy" id="1323249"/>
    <lineage>
        <taxon>Eukaryota</taxon>
        <taxon>Sar</taxon>
        <taxon>Alveolata</taxon>
        <taxon>Apicomplexa</taxon>
        <taxon>Aconoidasida</taxon>
        <taxon>Haemosporida</taxon>
        <taxon>Plasmodiidae</taxon>
        <taxon>Plasmodium</taxon>
        <taxon>Plasmodium (Vinckeia)</taxon>
    </lineage>
</organism>
<evidence type="ECO:0000256" key="4">
    <source>
        <dbReference type="ARBA" id="ARBA00022692"/>
    </source>
</evidence>
<reference evidence="15 16" key="1">
    <citation type="submission" date="2013-11" db="EMBL/GenBank/DDBJ databases">
        <title>The Genome Sequence of Plasmodium yoelii 17X.</title>
        <authorList>
            <consortium name="The Broad Institute Genomics Platform"/>
            <consortium name="The Broad Institute Genome Sequencing Center for Infectious Disease"/>
            <person name="Neafsey D."/>
            <person name="Adams J."/>
            <person name="Walker B."/>
            <person name="Young S.K."/>
            <person name="Zeng Q."/>
            <person name="Gargeya S."/>
            <person name="Fitzgerald M."/>
            <person name="Haas B."/>
            <person name="Abouelleil A."/>
            <person name="Alvarado L."/>
            <person name="Chapman S.B."/>
            <person name="Gainer-Dewar J."/>
            <person name="Goldberg J."/>
            <person name="Griggs A."/>
            <person name="Gujja S."/>
            <person name="Hansen M."/>
            <person name="Howarth C."/>
            <person name="Imamovic A."/>
            <person name="Ireland A."/>
            <person name="Larimer J."/>
            <person name="McCowan C."/>
            <person name="Murphy C."/>
            <person name="Pearson M."/>
            <person name="Poon T.W."/>
            <person name="Priest M."/>
            <person name="Roberts A."/>
            <person name="Saif S."/>
            <person name="Shea T."/>
            <person name="Sykes S."/>
            <person name="Wortman J."/>
            <person name="Nusbaum C."/>
            <person name="Birren B."/>
        </authorList>
    </citation>
    <scope>NUCLEOTIDE SEQUENCE [LARGE SCALE GENOMIC DNA]</scope>
    <source>
        <strain evidence="15 16">17X</strain>
    </source>
</reference>
<accession>V7PY15</accession>
<keyword evidence="4 12" id="KW-0812">Transmembrane</keyword>
<feature type="transmembrane region" description="Helical" evidence="12">
    <location>
        <begin position="12"/>
        <end position="32"/>
    </location>
</feature>
<keyword evidence="7 12" id="KW-1133">Transmembrane helix</keyword>
<evidence type="ECO:0000313" key="15">
    <source>
        <dbReference type="EMBL" id="ETB63053.1"/>
    </source>
</evidence>
<dbReference type="Proteomes" id="UP000018538">
    <property type="component" value="Unassembled WGS sequence"/>
</dbReference>
<keyword evidence="3" id="KW-0633">Potassium transport</keyword>
<keyword evidence="2" id="KW-0813">Transport</keyword>
<keyword evidence="9 12" id="KW-0472">Membrane</keyword>
<feature type="transmembrane region" description="Helical" evidence="12">
    <location>
        <begin position="351"/>
        <end position="368"/>
    </location>
</feature>
<dbReference type="InterPro" id="IPR047871">
    <property type="entry name" value="K_chnl_Slo-like"/>
</dbReference>
<evidence type="ECO:0000259" key="14">
    <source>
        <dbReference type="Pfam" id="PF07885"/>
    </source>
</evidence>
<evidence type="ECO:0000256" key="6">
    <source>
        <dbReference type="ARBA" id="ARBA00022958"/>
    </source>
</evidence>
<feature type="coiled-coil region" evidence="11">
    <location>
        <begin position="1149"/>
        <end position="1176"/>
    </location>
</feature>
<dbReference type="InterPro" id="IPR013099">
    <property type="entry name" value="K_chnl_dom"/>
</dbReference>
<dbReference type="Pfam" id="PF07885">
    <property type="entry name" value="Ion_trans_2"/>
    <property type="match status" value="1"/>
</dbReference>
<comment type="subcellular location">
    <subcellularLocation>
        <location evidence="1">Membrane</location>
        <topology evidence="1">Multi-pass membrane protein</topology>
    </subcellularLocation>
</comment>
<dbReference type="PANTHER" id="PTHR10027:SF10">
    <property type="entry name" value="SLOWPOKE 2, ISOFORM D"/>
    <property type="match status" value="1"/>
</dbReference>
<evidence type="ECO:0000313" key="16">
    <source>
        <dbReference type="Proteomes" id="UP000018538"/>
    </source>
</evidence>
<dbReference type="Gene3D" id="1.10.287.70">
    <property type="match status" value="1"/>
</dbReference>
<dbReference type="GO" id="GO:0005267">
    <property type="term" value="F:potassium channel activity"/>
    <property type="evidence" value="ECO:0007669"/>
    <property type="project" value="UniProtKB-KW"/>
</dbReference>
<evidence type="ECO:0000256" key="7">
    <source>
        <dbReference type="ARBA" id="ARBA00022989"/>
    </source>
</evidence>
<feature type="transmembrane region" description="Helical" evidence="12">
    <location>
        <begin position="246"/>
        <end position="264"/>
    </location>
</feature>
<proteinExistence type="predicted"/>
<dbReference type="Pfam" id="PF03493">
    <property type="entry name" value="BK_channel_a"/>
    <property type="match status" value="1"/>
</dbReference>
<feature type="transmembrane region" description="Helical" evidence="12">
    <location>
        <begin position="48"/>
        <end position="68"/>
    </location>
</feature>
<feature type="transmembrane region" description="Helical" evidence="12">
    <location>
        <begin position="146"/>
        <end position="165"/>
    </location>
</feature>
<keyword evidence="10" id="KW-0407">Ion channel</keyword>
<dbReference type="InterPro" id="IPR003929">
    <property type="entry name" value="K_chnl_BK_asu"/>
</dbReference>
<dbReference type="GO" id="GO:0016020">
    <property type="term" value="C:membrane"/>
    <property type="evidence" value="ECO:0007669"/>
    <property type="project" value="UniProtKB-SubCell"/>
</dbReference>
<dbReference type="OrthoDB" id="10035564at2759"/>
<evidence type="ECO:0000256" key="11">
    <source>
        <dbReference type="SAM" id="Coils"/>
    </source>
</evidence>
<evidence type="ECO:0000256" key="12">
    <source>
        <dbReference type="SAM" id="Phobius"/>
    </source>
</evidence>
<evidence type="ECO:0000256" key="2">
    <source>
        <dbReference type="ARBA" id="ARBA00022448"/>
    </source>
</evidence>
<keyword evidence="6" id="KW-0630">Potassium</keyword>
<feature type="transmembrane region" description="Helical" evidence="12">
    <location>
        <begin position="185"/>
        <end position="209"/>
    </location>
</feature>
<evidence type="ECO:0000256" key="1">
    <source>
        <dbReference type="ARBA" id="ARBA00004141"/>
    </source>
</evidence>
<keyword evidence="16" id="KW-1185">Reference proteome</keyword>
<dbReference type="PANTHER" id="PTHR10027">
    <property type="entry name" value="CALCIUM-ACTIVATED POTASSIUM CHANNEL ALPHA CHAIN"/>
    <property type="match status" value="1"/>
</dbReference>
<dbReference type="SUPFAM" id="SSF81324">
    <property type="entry name" value="Voltage-gated potassium channels"/>
    <property type="match status" value="1"/>
</dbReference>
<evidence type="ECO:0000259" key="13">
    <source>
        <dbReference type="Pfam" id="PF03493"/>
    </source>
</evidence>
<name>V7PY15_PLAYE</name>
<feature type="transmembrane region" description="Helical" evidence="12">
    <location>
        <begin position="326"/>
        <end position="344"/>
    </location>
</feature>
<dbReference type="EMBL" id="KI635730">
    <property type="protein sequence ID" value="ETB63053.1"/>
    <property type="molecule type" value="Genomic_DNA"/>
</dbReference>
<keyword evidence="8" id="KW-0406">Ion transport</keyword>
<evidence type="ECO:0000256" key="9">
    <source>
        <dbReference type="ARBA" id="ARBA00023136"/>
    </source>
</evidence>
<evidence type="ECO:0008006" key="17">
    <source>
        <dbReference type="Google" id="ProtNLM"/>
    </source>
</evidence>
<keyword evidence="11" id="KW-0175">Coiled coil</keyword>
<evidence type="ECO:0000256" key="8">
    <source>
        <dbReference type="ARBA" id="ARBA00023065"/>
    </source>
</evidence>